<feature type="region of interest" description="Disordered" evidence="1">
    <location>
        <begin position="419"/>
        <end position="441"/>
    </location>
</feature>
<dbReference type="OrthoDB" id="193467at2759"/>
<dbReference type="AlphaFoldDB" id="A0A6A5U8H9"/>
<dbReference type="EMBL" id="ML976982">
    <property type="protein sequence ID" value="KAF1960984.1"/>
    <property type="molecule type" value="Genomic_DNA"/>
</dbReference>
<sequence>MPKKHQPAYASIRPNHTIAPSTTPPARPQVSVNERITQLRREQAPRTTPQRIDEVTEVVTTRTVPPHLRRLLHLAEVDAPKPKLGNRPYGVSGIAARRGYSGPEAPSSWARADRHKVGKVREVDGQGVRRKFGKLARWHDKEFNRLLHPRSLVHQCLRTFAINWQDLIEYEQHYLASLPIPLKEVLLSYLSLYGQRGELDSRTLKILFQDDKEMEGVSGWEDVTFLDLTGLLSENYTLKDLDKSLQRPGLSTVVPSSLKGLSISDPERKEKTSLEVADSWEDEAEDGPAMSAPTPSLPATLPTPVFRNITRLSLAQPGPTASWTDLLTISPSLKTLTHLSLAYWPRPSTTPNAATTSMVSGVGSVSLGGSHFYSDLDDDWHEAANILRRFSINTYCLKWLDLEGCNWIKALTWDPTDSPRNSWRQGNIGSADPNIGNDPNNRWTSFGPSRSPGPDWNTSWRQITYLNLSQGWIPSDRKSLQNLPAGVVCVRLMNWLRDCEAKVDDVDGLTEAERREREEKWRDVVASGGDRTGREVAEWVEREKMGRAVAQGIQLARKRGGGEWCVVEFGWGD</sequence>
<evidence type="ECO:0000313" key="3">
    <source>
        <dbReference type="Proteomes" id="UP000800035"/>
    </source>
</evidence>
<reference evidence="2" key="1">
    <citation type="journal article" date="2020" name="Stud. Mycol.">
        <title>101 Dothideomycetes genomes: a test case for predicting lifestyles and emergence of pathogens.</title>
        <authorList>
            <person name="Haridas S."/>
            <person name="Albert R."/>
            <person name="Binder M."/>
            <person name="Bloem J."/>
            <person name="Labutti K."/>
            <person name="Salamov A."/>
            <person name="Andreopoulos B."/>
            <person name="Baker S."/>
            <person name="Barry K."/>
            <person name="Bills G."/>
            <person name="Bluhm B."/>
            <person name="Cannon C."/>
            <person name="Castanera R."/>
            <person name="Culley D."/>
            <person name="Daum C."/>
            <person name="Ezra D."/>
            <person name="Gonzalez J."/>
            <person name="Henrissat B."/>
            <person name="Kuo A."/>
            <person name="Liang C."/>
            <person name="Lipzen A."/>
            <person name="Lutzoni F."/>
            <person name="Magnuson J."/>
            <person name="Mondo S."/>
            <person name="Nolan M."/>
            <person name="Ohm R."/>
            <person name="Pangilinan J."/>
            <person name="Park H.-J."/>
            <person name="Ramirez L."/>
            <person name="Alfaro M."/>
            <person name="Sun H."/>
            <person name="Tritt A."/>
            <person name="Yoshinaga Y."/>
            <person name="Zwiers L.-H."/>
            <person name="Turgeon B."/>
            <person name="Goodwin S."/>
            <person name="Spatafora J."/>
            <person name="Crous P."/>
            <person name="Grigoriev I."/>
        </authorList>
    </citation>
    <scope>NUCLEOTIDE SEQUENCE</scope>
    <source>
        <strain evidence="2">CBS 675.92</strain>
    </source>
</reference>
<organism evidence="2 3">
    <name type="scientific">Byssothecium circinans</name>
    <dbReference type="NCBI Taxonomy" id="147558"/>
    <lineage>
        <taxon>Eukaryota</taxon>
        <taxon>Fungi</taxon>
        <taxon>Dikarya</taxon>
        <taxon>Ascomycota</taxon>
        <taxon>Pezizomycotina</taxon>
        <taxon>Dothideomycetes</taxon>
        <taxon>Pleosporomycetidae</taxon>
        <taxon>Pleosporales</taxon>
        <taxon>Massarineae</taxon>
        <taxon>Massarinaceae</taxon>
        <taxon>Byssothecium</taxon>
    </lineage>
</organism>
<feature type="region of interest" description="Disordered" evidence="1">
    <location>
        <begin position="1"/>
        <end position="30"/>
    </location>
</feature>
<evidence type="ECO:0000256" key="1">
    <source>
        <dbReference type="SAM" id="MobiDB-lite"/>
    </source>
</evidence>
<name>A0A6A5U8H9_9PLEO</name>
<evidence type="ECO:0000313" key="2">
    <source>
        <dbReference type="EMBL" id="KAF1960984.1"/>
    </source>
</evidence>
<keyword evidence="3" id="KW-1185">Reference proteome</keyword>
<gene>
    <name evidence="2" type="ORF">CC80DRAFT_501227</name>
</gene>
<evidence type="ECO:0008006" key="4">
    <source>
        <dbReference type="Google" id="ProtNLM"/>
    </source>
</evidence>
<protein>
    <recommendedName>
        <fullName evidence="4">Tafazzin</fullName>
    </recommendedName>
</protein>
<proteinExistence type="predicted"/>
<accession>A0A6A5U8H9</accession>
<feature type="compositionally biased region" description="Low complexity" evidence="1">
    <location>
        <begin position="291"/>
        <end position="300"/>
    </location>
</feature>
<feature type="region of interest" description="Disordered" evidence="1">
    <location>
        <begin position="261"/>
        <end position="300"/>
    </location>
</feature>
<dbReference type="Proteomes" id="UP000800035">
    <property type="component" value="Unassembled WGS sequence"/>
</dbReference>
<feature type="compositionally biased region" description="Polar residues" evidence="1">
    <location>
        <begin position="419"/>
        <end position="428"/>
    </location>
</feature>